<organism evidence="3 4">
    <name type="scientific">Halorubellus litoreus</name>
    <dbReference type="NCBI Taxonomy" id="755308"/>
    <lineage>
        <taxon>Archaea</taxon>
        <taxon>Methanobacteriati</taxon>
        <taxon>Methanobacteriota</taxon>
        <taxon>Stenosarchaea group</taxon>
        <taxon>Halobacteria</taxon>
        <taxon>Halobacteriales</taxon>
        <taxon>Halorubellaceae</taxon>
        <taxon>Halorubellus</taxon>
    </lineage>
</organism>
<dbReference type="InterPro" id="IPR000620">
    <property type="entry name" value="EamA_dom"/>
</dbReference>
<feature type="transmembrane region" description="Helical" evidence="1">
    <location>
        <begin position="100"/>
        <end position="122"/>
    </location>
</feature>
<evidence type="ECO:0000313" key="4">
    <source>
        <dbReference type="Proteomes" id="UP001596395"/>
    </source>
</evidence>
<dbReference type="Proteomes" id="UP001596395">
    <property type="component" value="Unassembled WGS sequence"/>
</dbReference>
<dbReference type="EMBL" id="JBHSXN010000005">
    <property type="protein sequence ID" value="MFC6955057.1"/>
    <property type="molecule type" value="Genomic_DNA"/>
</dbReference>
<feature type="transmembrane region" description="Helical" evidence="1">
    <location>
        <begin position="43"/>
        <end position="62"/>
    </location>
</feature>
<sequence length="313" mass="32452">MFSRVRRAVVERPVVGLAVAVLAVSTSAPLVRAVEDAPSTVIAFYRVLFMTALVAPLAVHRNPGDFREISRRDLAIAVVAGVALAAHFALWFVSIDLTTIAASATLVQTQPVFVAIGAWLVLSDRITPRMVLGIVVAVVGAALIGLDASGSSTVSDPLLGNALAVASAVMAAAYVLVGRSLRQRVRVFPYTTVVYGACTVALLVTALAQDHDLLGYPAVEWVLFAAMAIGPGFFGHTVINWLLERVESAVVSVSLLGEPVGAAVLALVIFAEVPGWLTVVGGAVALAGIAVTVLARERDAGPAEDDPTASPSE</sequence>
<keyword evidence="1" id="KW-0812">Transmembrane</keyword>
<dbReference type="AlphaFoldDB" id="A0ABD5VHP4"/>
<reference evidence="3 4" key="1">
    <citation type="journal article" date="2019" name="Int. J. Syst. Evol. Microbiol.">
        <title>The Global Catalogue of Microorganisms (GCM) 10K type strain sequencing project: providing services to taxonomists for standard genome sequencing and annotation.</title>
        <authorList>
            <consortium name="The Broad Institute Genomics Platform"/>
            <consortium name="The Broad Institute Genome Sequencing Center for Infectious Disease"/>
            <person name="Wu L."/>
            <person name="Ma J."/>
        </authorList>
    </citation>
    <scope>NUCLEOTIDE SEQUENCE [LARGE SCALE GENOMIC DNA]</scope>
    <source>
        <strain evidence="3 4">GX26</strain>
    </source>
</reference>
<feature type="domain" description="EamA" evidence="2">
    <location>
        <begin position="17"/>
        <end position="145"/>
    </location>
</feature>
<dbReference type="PANTHER" id="PTHR22911:SF76">
    <property type="entry name" value="EAMA DOMAIN-CONTAINING PROTEIN"/>
    <property type="match status" value="1"/>
</dbReference>
<evidence type="ECO:0000313" key="3">
    <source>
        <dbReference type="EMBL" id="MFC6955057.1"/>
    </source>
</evidence>
<keyword evidence="4" id="KW-1185">Reference proteome</keyword>
<dbReference type="RefSeq" id="WP_336351999.1">
    <property type="nucleotide sequence ID" value="NZ_JAZAQL010000005.1"/>
</dbReference>
<protein>
    <submittedName>
        <fullName evidence="3">DMT family transporter</fullName>
    </submittedName>
</protein>
<keyword evidence="1" id="KW-0472">Membrane</keyword>
<feature type="domain" description="EamA" evidence="2">
    <location>
        <begin position="159"/>
        <end position="293"/>
    </location>
</feature>
<dbReference type="InterPro" id="IPR037185">
    <property type="entry name" value="EmrE-like"/>
</dbReference>
<evidence type="ECO:0000256" key="1">
    <source>
        <dbReference type="SAM" id="Phobius"/>
    </source>
</evidence>
<feature type="transmembrane region" description="Helical" evidence="1">
    <location>
        <begin position="276"/>
        <end position="295"/>
    </location>
</feature>
<dbReference type="SUPFAM" id="SSF103481">
    <property type="entry name" value="Multidrug resistance efflux transporter EmrE"/>
    <property type="match status" value="2"/>
</dbReference>
<keyword evidence="1" id="KW-1133">Transmembrane helix</keyword>
<dbReference type="Pfam" id="PF00892">
    <property type="entry name" value="EamA"/>
    <property type="match status" value="2"/>
</dbReference>
<feature type="transmembrane region" description="Helical" evidence="1">
    <location>
        <begin position="129"/>
        <end position="146"/>
    </location>
</feature>
<comment type="caution">
    <text evidence="3">The sequence shown here is derived from an EMBL/GenBank/DDBJ whole genome shotgun (WGS) entry which is preliminary data.</text>
</comment>
<proteinExistence type="predicted"/>
<name>A0ABD5VHP4_9EURY</name>
<feature type="transmembrane region" description="Helical" evidence="1">
    <location>
        <begin position="250"/>
        <end position="270"/>
    </location>
</feature>
<gene>
    <name evidence="3" type="ORF">ACFQGB_19515</name>
</gene>
<feature type="transmembrane region" description="Helical" evidence="1">
    <location>
        <begin position="158"/>
        <end position="177"/>
    </location>
</feature>
<feature type="transmembrane region" description="Helical" evidence="1">
    <location>
        <begin position="221"/>
        <end position="243"/>
    </location>
</feature>
<feature type="transmembrane region" description="Helical" evidence="1">
    <location>
        <begin position="189"/>
        <end position="209"/>
    </location>
</feature>
<feature type="transmembrane region" description="Helical" evidence="1">
    <location>
        <begin position="74"/>
        <end position="94"/>
    </location>
</feature>
<evidence type="ECO:0000259" key="2">
    <source>
        <dbReference type="Pfam" id="PF00892"/>
    </source>
</evidence>
<accession>A0ABD5VHP4</accession>
<dbReference type="PANTHER" id="PTHR22911">
    <property type="entry name" value="ACYL-MALONYL CONDENSING ENZYME-RELATED"/>
    <property type="match status" value="1"/>
</dbReference>